<proteinExistence type="predicted"/>
<dbReference type="Proteomes" id="UP000218427">
    <property type="component" value="Unassembled WGS sequence"/>
</dbReference>
<dbReference type="RefSeq" id="WP_067081116.1">
    <property type="nucleotide sequence ID" value="NZ_LRFG02000001.1"/>
</dbReference>
<keyword evidence="3 5" id="KW-1133">Transmembrane helix</keyword>
<evidence type="ECO:0000256" key="4">
    <source>
        <dbReference type="ARBA" id="ARBA00023136"/>
    </source>
</evidence>
<accession>A0ABX4I359</accession>
<sequence length="106" mass="11831">MATHFTEHAANERTFLAWVRTAIAVVGFGLAAGRISGQPPSYWSEVALVVAGGFVILLSYLRMRRQRWQIDRDAGLVDEARSVDLLLVGLLFSLFALIVFFARHLI</sequence>
<gene>
    <name evidence="7" type="ORF">AWR36_003680</name>
</gene>
<feature type="transmembrane region" description="Helical" evidence="5">
    <location>
        <begin position="15"/>
        <end position="36"/>
    </location>
</feature>
<feature type="transmembrane region" description="Helical" evidence="5">
    <location>
        <begin position="82"/>
        <end position="102"/>
    </location>
</feature>
<organism evidence="7 8">
    <name type="scientific">Microbulbifer flavimaris</name>
    <dbReference type="NCBI Taxonomy" id="1781068"/>
    <lineage>
        <taxon>Bacteria</taxon>
        <taxon>Pseudomonadati</taxon>
        <taxon>Pseudomonadota</taxon>
        <taxon>Gammaproteobacteria</taxon>
        <taxon>Cellvibrionales</taxon>
        <taxon>Microbulbiferaceae</taxon>
        <taxon>Microbulbifer</taxon>
    </lineage>
</organism>
<protein>
    <submittedName>
        <fullName evidence="7">DUF202 domain-containing protein</fullName>
    </submittedName>
</protein>
<evidence type="ECO:0000256" key="1">
    <source>
        <dbReference type="ARBA" id="ARBA00004127"/>
    </source>
</evidence>
<evidence type="ECO:0000256" key="5">
    <source>
        <dbReference type="SAM" id="Phobius"/>
    </source>
</evidence>
<name>A0ABX4I359_9GAMM</name>
<feature type="domain" description="DUF202" evidence="6">
    <location>
        <begin position="8"/>
        <end position="67"/>
    </location>
</feature>
<reference evidence="7" key="1">
    <citation type="submission" date="2017-08" db="EMBL/GenBank/DDBJ databases">
        <title>Microbulbifer marisrubri sp. nov., a halophilic alphaproteobacterium isolated from marine sediment of the Yellow Sea, China.</title>
        <authorList>
            <person name="Zhang G."/>
            <person name="Xiong Q."/>
        </authorList>
    </citation>
    <scope>NUCLEOTIDE SEQUENCE [LARGE SCALE GENOMIC DNA]</scope>
    <source>
        <strain evidence="7">WRN-8</strain>
    </source>
</reference>
<feature type="transmembrane region" description="Helical" evidence="5">
    <location>
        <begin position="42"/>
        <end position="61"/>
    </location>
</feature>
<evidence type="ECO:0000256" key="2">
    <source>
        <dbReference type="ARBA" id="ARBA00022692"/>
    </source>
</evidence>
<evidence type="ECO:0000256" key="3">
    <source>
        <dbReference type="ARBA" id="ARBA00022989"/>
    </source>
</evidence>
<evidence type="ECO:0000313" key="8">
    <source>
        <dbReference type="Proteomes" id="UP000218427"/>
    </source>
</evidence>
<dbReference type="EMBL" id="LRFG02000001">
    <property type="protein sequence ID" value="PCO06854.1"/>
    <property type="molecule type" value="Genomic_DNA"/>
</dbReference>
<keyword evidence="2 5" id="KW-0812">Transmembrane</keyword>
<evidence type="ECO:0000313" key="7">
    <source>
        <dbReference type="EMBL" id="PCO06854.1"/>
    </source>
</evidence>
<keyword evidence="4 5" id="KW-0472">Membrane</keyword>
<keyword evidence="8" id="KW-1185">Reference proteome</keyword>
<evidence type="ECO:0000259" key="6">
    <source>
        <dbReference type="Pfam" id="PF02656"/>
    </source>
</evidence>
<dbReference type="InterPro" id="IPR003807">
    <property type="entry name" value="DUF202"/>
</dbReference>
<dbReference type="Pfam" id="PF02656">
    <property type="entry name" value="DUF202"/>
    <property type="match status" value="1"/>
</dbReference>
<comment type="subcellular location">
    <subcellularLocation>
        <location evidence="1">Endomembrane system</location>
        <topology evidence="1">Multi-pass membrane protein</topology>
    </subcellularLocation>
</comment>
<comment type="caution">
    <text evidence="7">The sequence shown here is derived from an EMBL/GenBank/DDBJ whole genome shotgun (WGS) entry which is preliminary data.</text>
</comment>